<evidence type="ECO:0000256" key="2">
    <source>
        <dbReference type="ARBA" id="ARBA00022692"/>
    </source>
</evidence>
<sequence length="356" mass="40076">MLGPLAVLCALLFPGGGAGLNLEQNPVAVERLDTLAILKCQVDTWVWYINWYFHQEGTAPKWLLYLDMSTGKVQRDAFVNADKVSAQKGKDSYSCALLVQRLRKSDEGVYYCAAWEPHSYSCCPGWVKIFAEGTRLIVTPPDKSPEDISPKPTIFLPSIAEIKVHKAGTYLCHLEENIPDVFKIDWKEKNGKTILQSQQGNTVKTEDTYMKFSWLTVTEESLDKEHQCIVKDERNKERVNQEIDFPSINKGMMESNVDPMGHSEAKQNTEVVTLNPSSSRSFRPVPSTVELTAINSTEAFLDDENRKFLSTLQLQLMNTSAYYTYLLLLLKSLMYSIIITICLLGRPALDGNGKSS</sequence>
<evidence type="ECO:0000256" key="3">
    <source>
        <dbReference type="ARBA" id="ARBA00022989"/>
    </source>
</evidence>
<dbReference type="Pfam" id="PF07654">
    <property type="entry name" value="C1-set"/>
    <property type="match status" value="1"/>
</dbReference>
<dbReference type="InterPro" id="IPR003597">
    <property type="entry name" value="Ig_C1-set"/>
</dbReference>
<dbReference type="InterPro" id="IPR003599">
    <property type="entry name" value="Ig_sub"/>
</dbReference>
<dbReference type="Gene3D" id="2.60.40.10">
    <property type="entry name" value="Immunoglobulins"/>
    <property type="match status" value="2"/>
</dbReference>
<evidence type="ECO:0000256" key="5">
    <source>
        <dbReference type="ARBA" id="ARBA00023170"/>
    </source>
</evidence>
<feature type="transmembrane region" description="Helical" evidence="7">
    <location>
        <begin position="322"/>
        <end position="344"/>
    </location>
</feature>
<evidence type="ECO:0000256" key="1">
    <source>
        <dbReference type="ARBA" id="ARBA00004370"/>
    </source>
</evidence>
<keyword evidence="12" id="KW-1185">Reference proteome</keyword>
<feature type="domain" description="Immunoglobulin C1-set" evidence="9">
    <location>
        <begin position="167"/>
        <end position="238"/>
    </location>
</feature>
<gene>
    <name evidence="11" type="ORF">NYPRO_LOCUS19860</name>
</gene>
<dbReference type="Pfam" id="PF07686">
    <property type="entry name" value="V-set"/>
    <property type="match status" value="1"/>
</dbReference>
<protein>
    <submittedName>
        <fullName evidence="11">(raccoon dog) hypothetical protein</fullName>
    </submittedName>
</protein>
<keyword evidence="3 7" id="KW-1133">Transmembrane helix</keyword>
<dbReference type="PANTHER" id="PTHR19256">
    <property type="entry name" value="T-CELL RECEPTOR GAMMA CHAIN"/>
    <property type="match status" value="1"/>
</dbReference>
<feature type="chain" id="PRO_5032720026" evidence="8">
    <location>
        <begin position="20"/>
        <end position="356"/>
    </location>
</feature>
<reference evidence="11" key="1">
    <citation type="submission" date="2020-12" db="EMBL/GenBank/DDBJ databases">
        <authorList>
            <consortium name="Molecular Ecology Group"/>
        </authorList>
    </citation>
    <scope>NUCLEOTIDE SEQUENCE</scope>
    <source>
        <strain evidence="11">TBG_1078</strain>
    </source>
</reference>
<evidence type="ECO:0000256" key="7">
    <source>
        <dbReference type="SAM" id="Phobius"/>
    </source>
</evidence>
<dbReference type="InterPro" id="IPR013106">
    <property type="entry name" value="Ig_V-set"/>
</dbReference>
<evidence type="ECO:0000313" key="12">
    <source>
        <dbReference type="Proteomes" id="UP000645828"/>
    </source>
</evidence>
<dbReference type="EMBL" id="CAJHUB010000763">
    <property type="protein sequence ID" value="CAD7687067.1"/>
    <property type="molecule type" value="Genomic_DNA"/>
</dbReference>
<dbReference type="InterPro" id="IPR013783">
    <property type="entry name" value="Ig-like_fold"/>
</dbReference>
<keyword evidence="4 7" id="KW-0472">Membrane</keyword>
<feature type="signal peptide" evidence="8">
    <location>
        <begin position="1"/>
        <end position="19"/>
    </location>
</feature>
<dbReference type="SMART" id="SM00407">
    <property type="entry name" value="IGc1"/>
    <property type="match status" value="1"/>
</dbReference>
<evidence type="ECO:0000256" key="6">
    <source>
        <dbReference type="ARBA" id="ARBA00023319"/>
    </source>
</evidence>
<dbReference type="Proteomes" id="UP000645828">
    <property type="component" value="Unassembled WGS sequence"/>
</dbReference>
<evidence type="ECO:0000259" key="10">
    <source>
        <dbReference type="SMART" id="SM00409"/>
    </source>
</evidence>
<keyword evidence="8" id="KW-0732">Signal</keyword>
<dbReference type="PANTHER" id="PTHR19256:SF65">
    <property type="entry name" value="T CELL RECEPTOR GAMMA CONSTANT 1-RELATED"/>
    <property type="match status" value="1"/>
</dbReference>
<dbReference type="FunFam" id="2.60.40.10:FF:001083">
    <property type="entry name" value="T cell receptor gamma constant 2"/>
    <property type="match status" value="1"/>
</dbReference>
<evidence type="ECO:0000256" key="4">
    <source>
        <dbReference type="ARBA" id="ARBA00023136"/>
    </source>
</evidence>
<dbReference type="SMART" id="SM00409">
    <property type="entry name" value="IG"/>
    <property type="match status" value="1"/>
</dbReference>
<evidence type="ECO:0000313" key="11">
    <source>
        <dbReference type="EMBL" id="CAD7687067.1"/>
    </source>
</evidence>
<comment type="subcellular location">
    <subcellularLocation>
        <location evidence="1">Membrane</location>
    </subcellularLocation>
</comment>
<accession>A0A811ZE48</accession>
<proteinExistence type="predicted"/>
<organism evidence="11 12">
    <name type="scientific">Nyctereutes procyonoides</name>
    <name type="common">Raccoon dog</name>
    <name type="synonym">Canis procyonoides</name>
    <dbReference type="NCBI Taxonomy" id="34880"/>
    <lineage>
        <taxon>Eukaryota</taxon>
        <taxon>Metazoa</taxon>
        <taxon>Chordata</taxon>
        <taxon>Craniata</taxon>
        <taxon>Vertebrata</taxon>
        <taxon>Euteleostomi</taxon>
        <taxon>Mammalia</taxon>
        <taxon>Eutheria</taxon>
        <taxon>Laurasiatheria</taxon>
        <taxon>Carnivora</taxon>
        <taxon>Caniformia</taxon>
        <taxon>Canidae</taxon>
        <taxon>Nyctereutes</taxon>
    </lineage>
</organism>
<evidence type="ECO:0000256" key="8">
    <source>
        <dbReference type="SAM" id="SignalP"/>
    </source>
</evidence>
<keyword evidence="6" id="KW-0393">Immunoglobulin domain</keyword>
<dbReference type="AlphaFoldDB" id="A0A811ZE48"/>
<evidence type="ECO:0000259" key="9">
    <source>
        <dbReference type="SMART" id="SM00407"/>
    </source>
</evidence>
<name>A0A811ZE48_NYCPR</name>
<dbReference type="InterPro" id="IPR036179">
    <property type="entry name" value="Ig-like_dom_sf"/>
</dbReference>
<dbReference type="InterPro" id="IPR051117">
    <property type="entry name" value="TRG_var/const_region"/>
</dbReference>
<feature type="domain" description="Immunoglobulin" evidence="10">
    <location>
        <begin position="25"/>
        <end position="139"/>
    </location>
</feature>
<comment type="caution">
    <text evidence="11">The sequence shown here is derived from an EMBL/GenBank/DDBJ whole genome shotgun (WGS) entry which is preliminary data.</text>
</comment>
<keyword evidence="5" id="KW-0675">Receptor</keyword>
<dbReference type="GO" id="GO:0016020">
    <property type="term" value="C:membrane"/>
    <property type="evidence" value="ECO:0007669"/>
    <property type="project" value="UniProtKB-SubCell"/>
</dbReference>
<dbReference type="SUPFAM" id="SSF48726">
    <property type="entry name" value="Immunoglobulin"/>
    <property type="match status" value="2"/>
</dbReference>
<keyword evidence="2 7" id="KW-0812">Transmembrane</keyword>